<dbReference type="Proteomes" id="UP000574067">
    <property type="component" value="Unassembled WGS sequence"/>
</dbReference>
<protein>
    <submittedName>
        <fullName evidence="6">Long-chain-acyl-CoA synthetase</fullName>
    </submittedName>
</protein>
<dbReference type="GO" id="GO:0004467">
    <property type="term" value="F:long-chain fatty acid-CoA ligase activity"/>
    <property type="evidence" value="ECO:0007669"/>
    <property type="project" value="TreeGrafter"/>
</dbReference>
<keyword evidence="2" id="KW-0436">Ligase</keyword>
<accession>A0A848FCL3</accession>
<dbReference type="InterPro" id="IPR000873">
    <property type="entry name" value="AMP-dep_synth/lig_dom"/>
</dbReference>
<dbReference type="Gene3D" id="3.40.50.12780">
    <property type="entry name" value="N-terminal domain of ligase-like"/>
    <property type="match status" value="1"/>
</dbReference>
<evidence type="ECO:0000313" key="7">
    <source>
        <dbReference type="Proteomes" id="UP000574067"/>
    </source>
</evidence>
<keyword evidence="7" id="KW-1185">Reference proteome</keyword>
<dbReference type="GO" id="GO:0005886">
    <property type="term" value="C:plasma membrane"/>
    <property type="evidence" value="ECO:0007669"/>
    <property type="project" value="TreeGrafter"/>
</dbReference>
<evidence type="ECO:0000256" key="1">
    <source>
        <dbReference type="ARBA" id="ARBA00006432"/>
    </source>
</evidence>
<dbReference type="GO" id="GO:0044539">
    <property type="term" value="P:long-chain fatty acid import into cell"/>
    <property type="evidence" value="ECO:0007669"/>
    <property type="project" value="TreeGrafter"/>
</dbReference>
<dbReference type="PANTHER" id="PTHR43107">
    <property type="entry name" value="LONG-CHAIN FATTY ACID TRANSPORT PROTEIN"/>
    <property type="match status" value="1"/>
</dbReference>
<evidence type="ECO:0000256" key="2">
    <source>
        <dbReference type="ARBA" id="ARBA00022598"/>
    </source>
</evidence>
<dbReference type="InterPro" id="IPR042099">
    <property type="entry name" value="ANL_N_sf"/>
</dbReference>
<dbReference type="RefSeq" id="WP_169161611.1">
    <property type="nucleotide sequence ID" value="NZ_JABBFW010000012.1"/>
</dbReference>
<feature type="domain" description="AMP-dependent synthetase/ligase" evidence="5">
    <location>
        <begin position="43"/>
        <end position="391"/>
    </location>
</feature>
<dbReference type="NCBIfam" id="NF006134">
    <property type="entry name" value="PRK08279.1"/>
    <property type="match status" value="1"/>
</dbReference>
<dbReference type="Gene3D" id="3.30.300.30">
    <property type="match status" value="1"/>
</dbReference>
<reference evidence="6 7" key="1">
    <citation type="submission" date="2020-04" db="EMBL/GenBank/DDBJ databases">
        <title>Azohydromonas sp. isolated from soil.</title>
        <authorList>
            <person name="Dahal R.H."/>
        </authorList>
    </citation>
    <scope>NUCLEOTIDE SEQUENCE [LARGE SCALE GENOMIC DNA]</scope>
    <source>
        <strain evidence="6 7">G-1-1-14</strain>
    </source>
</reference>
<dbReference type="AlphaFoldDB" id="A0A848FCL3"/>
<comment type="caution">
    <text evidence="6">The sequence shown here is derived from an EMBL/GenBank/DDBJ whole genome shotgun (WGS) entry which is preliminary data.</text>
</comment>
<dbReference type="PROSITE" id="PS00455">
    <property type="entry name" value="AMP_BINDING"/>
    <property type="match status" value="1"/>
</dbReference>
<dbReference type="FunFam" id="3.30.300.30:FF:000002">
    <property type="entry name" value="Long-chain fatty acid transport protein 1"/>
    <property type="match status" value="1"/>
</dbReference>
<sequence length="602" mass="66622">MSPSSLTDSVVPREVTQAKLDRRNAAAARHRASQTEGIAERLEAAVREHGPRTALLYGDERLDYAELNRRVNRAAHALHAHGVRRGEVVAICIENRPAFFYAWLALAKIGAVAAFLNTHVGGRPLANALEVTAATRVIVGEECLGLFEGLTGLDLWLWGDPERPAPAAQSRRCTLDLAASVADAPDTDPPAHWRAGLVAEQPAIYIFTSGTTGLPKAARISHARWLITGDVMAVTMDVEPQDCFYVFLPLYHGAASLSAASTAIARGASMLLRRKFSRREFWSDVRRHGVTTCQYVGEICRFLLSEAPHGDDRDHSLRRMIGAGLAREIWEQWVSRFGPMQIYEGWGSTESNTNLINLDNRVGSCGRVPFWEKTNLRIVRFDPETETHVRGPDGLLQLAGVDEPGEAIGMILDLPDQTAGRFEGYTSAEATERKILRDVFRKGDAWWASGDLLRCDADGYCWFVDRIGDTYRWNSENVSTAEVTDQLGDFPGMEALTIYGVKVPGHEGRAGMAAVVMQPGHEFDPAAFWAFAAQRLPRYARPLFVRLPAAADMTGNYKLRKVDLQREGFDTVLVKDPLYVRDDAAGRYVPFTPDALARQLHV</sequence>
<keyword evidence="4" id="KW-0067">ATP-binding</keyword>
<dbReference type="InterPro" id="IPR020845">
    <property type="entry name" value="AMP-binding_CS"/>
</dbReference>
<evidence type="ECO:0000256" key="3">
    <source>
        <dbReference type="ARBA" id="ARBA00022741"/>
    </source>
</evidence>
<proteinExistence type="inferred from homology"/>
<organism evidence="6 7">
    <name type="scientific">Azohydromonas caseinilytica</name>
    <dbReference type="NCBI Taxonomy" id="2728836"/>
    <lineage>
        <taxon>Bacteria</taxon>
        <taxon>Pseudomonadati</taxon>
        <taxon>Pseudomonadota</taxon>
        <taxon>Betaproteobacteria</taxon>
        <taxon>Burkholderiales</taxon>
        <taxon>Sphaerotilaceae</taxon>
        <taxon>Azohydromonas</taxon>
    </lineage>
</organism>
<dbReference type="EMBL" id="JABBFW010000012">
    <property type="protein sequence ID" value="NML16706.1"/>
    <property type="molecule type" value="Genomic_DNA"/>
</dbReference>
<dbReference type="GO" id="GO:0005324">
    <property type="term" value="F:long-chain fatty acid transmembrane transporter activity"/>
    <property type="evidence" value="ECO:0007669"/>
    <property type="project" value="TreeGrafter"/>
</dbReference>
<comment type="similarity">
    <text evidence="1">Belongs to the ATP-dependent AMP-binding enzyme family.</text>
</comment>
<dbReference type="PANTHER" id="PTHR43107:SF15">
    <property type="entry name" value="FATTY ACID TRANSPORT PROTEIN 3, ISOFORM A"/>
    <property type="match status" value="1"/>
</dbReference>
<evidence type="ECO:0000313" key="6">
    <source>
        <dbReference type="EMBL" id="NML16706.1"/>
    </source>
</evidence>
<dbReference type="GO" id="GO:0005524">
    <property type="term" value="F:ATP binding"/>
    <property type="evidence" value="ECO:0007669"/>
    <property type="project" value="UniProtKB-KW"/>
</dbReference>
<gene>
    <name evidence="6" type="ORF">HHL10_17120</name>
</gene>
<dbReference type="InterPro" id="IPR045851">
    <property type="entry name" value="AMP-bd_C_sf"/>
</dbReference>
<dbReference type="SUPFAM" id="SSF56801">
    <property type="entry name" value="Acetyl-CoA synthetase-like"/>
    <property type="match status" value="1"/>
</dbReference>
<keyword evidence="3" id="KW-0547">Nucleotide-binding</keyword>
<name>A0A848FCL3_9BURK</name>
<evidence type="ECO:0000256" key="4">
    <source>
        <dbReference type="ARBA" id="ARBA00022840"/>
    </source>
</evidence>
<evidence type="ECO:0000259" key="5">
    <source>
        <dbReference type="Pfam" id="PF00501"/>
    </source>
</evidence>
<dbReference type="Pfam" id="PF00501">
    <property type="entry name" value="AMP-binding"/>
    <property type="match status" value="1"/>
</dbReference>